<name>A0ACB8BML0_9AGAM</name>
<accession>A0ACB8BML0</accession>
<sequence length="267" mass="28770">MSYASVAANNAPPPSSQPHADPSLLTTTNASVDNVADDAAKLNVVSSDFRENPATLTSETYIPVESEGPLSGTPPKGKETKGKQNKRLQEVEAEGEYVWQVAKHYLLRPGVAGGLVGLVNVGLLSGMGYAFYTNPHLRRDGAVLSSALAGTLVVLSTEGYAAERYRQTPRGREEERRAREEGSLIYKHAREIVLRPGVLGGLVGFVNTAVLGTVGYYSYINWDRRRWDPNVVSAVTVGLLTLWGGEGSVSFTGTAHKMLKFMSQISC</sequence>
<comment type="caution">
    <text evidence="1">The sequence shown here is derived from an EMBL/GenBank/DDBJ whole genome shotgun (WGS) entry which is preliminary data.</text>
</comment>
<evidence type="ECO:0000313" key="1">
    <source>
        <dbReference type="EMBL" id="KAH7927115.1"/>
    </source>
</evidence>
<dbReference type="Proteomes" id="UP000790709">
    <property type="component" value="Unassembled WGS sequence"/>
</dbReference>
<reference evidence="1" key="1">
    <citation type="journal article" date="2021" name="New Phytol.">
        <title>Evolutionary innovations through gain and loss of genes in the ectomycorrhizal Boletales.</title>
        <authorList>
            <person name="Wu G."/>
            <person name="Miyauchi S."/>
            <person name="Morin E."/>
            <person name="Kuo A."/>
            <person name="Drula E."/>
            <person name="Varga T."/>
            <person name="Kohler A."/>
            <person name="Feng B."/>
            <person name="Cao Y."/>
            <person name="Lipzen A."/>
            <person name="Daum C."/>
            <person name="Hundley H."/>
            <person name="Pangilinan J."/>
            <person name="Johnson J."/>
            <person name="Barry K."/>
            <person name="LaButti K."/>
            <person name="Ng V."/>
            <person name="Ahrendt S."/>
            <person name="Min B."/>
            <person name="Choi I.G."/>
            <person name="Park H."/>
            <person name="Plett J.M."/>
            <person name="Magnuson J."/>
            <person name="Spatafora J.W."/>
            <person name="Nagy L.G."/>
            <person name="Henrissat B."/>
            <person name="Grigoriev I.V."/>
            <person name="Yang Z.L."/>
            <person name="Xu J."/>
            <person name="Martin F.M."/>
        </authorList>
    </citation>
    <scope>NUCLEOTIDE SEQUENCE</scope>
    <source>
        <strain evidence="1">KUC20120723A-06</strain>
    </source>
</reference>
<dbReference type="EMBL" id="MU266371">
    <property type="protein sequence ID" value="KAH7927115.1"/>
    <property type="molecule type" value="Genomic_DNA"/>
</dbReference>
<gene>
    <name evidence="1" type="ORF">BV22DRAFT_1007566</name>
</gene>
<proteinExistence type="predicted"/>
<evidence type="ECO:0000313" key="2">
    <source>
        <dbReference type="Proteomes" id="UP000790709"/>
    </source>
</evidence>
<protein>
    <submittedName>
        <fullName evidence="1">Uncharacterized protein</fullName>
    </submittedName>
</protein>
<organism evidence="1 2">
    <name type="scientific">Leucogyrophana mollusca</name>
    <dbReference type="NCBI Taxonomy" id="85980"/>
    <lineage>
        <taxon>Eukaryota</taxon>
        <taxon>Fungi</taxon>
        <taxon>Dikarya</taxon>
        <taxon>Basidiomycota</taxon>
        <taxon>Agaricomycotina</taxon>
        <taxon>Agaricomycetes</taxon>
        <taxon>Agaricomycetidae</taxon>
        <taxon>Boletales</taxon>
        <taxon>Boletales incertae sedis</taxon>
        <taxon>Leucogyrophana</taxon>
    </lineage>
</organism>
<keyword evidence="2" id="KW-1185">Reference proteome</keyword>